<dbReference type="InterPro" id="IPR007197">
    <property type="entry name" value="rSAM"/>
</dbReference>
<dbReference type="EMBL" id="AP006619">
    <property type="protein sequence ID" value="BAD60635.1"/>
    <property type="molecule type" value="Genomic_DNA"/>
</dbReference>
<evidence type="ECO:0000256" key="2">
    <source>
        <dbReference type="ARBA" id="ARBA00022723"/>
    </source>
</evidence>
<dbReference type="eggNOG" id="COG0535">
    <property type="taxonomic scope" value="Bacteria"/>
</dbReference>
<dbReference type="InterPro" id="IPR058240">
    <property type="entry name" value="rSAM_sf"/>
</dbReference>
<gene>
    <name evidence="5" type="ordered locus">PNF1_1100</name>
</gene>
<dbReference type="PANTHER" id="PTHR11228">
    <property type="entry name" value="RADICAL SAM DOMAIN PROTEIN"/>
    <property type="match status" value="1"/>
</dbReference>
<protein>
    <recommendedName>
        <fullName evidence="7">Molybdenum cofactor biosynthesis protein A</fullName>
    </recommendedName>
</protein>
<evidence type="ECO:0000256" key="3">
    <source>
        <dbReference type="ARBA" id="ARBA00023004"/>
    </source>
</evidence>
<keyword evidence="3" id="KW-0408">Iron</keyword>
<dbReference type="SFLD" id="SFLDS00029">
    <property type="entry name" value="Radical_SAM"/>
    <property type="match status" value="1"/>
</dbReference>
<dbReference type="InterPro" id="IPR013785">
    <property type="entry name" value="Aldolase_TIM"/>
</dbReference>
<dbReference type="GO" id="GO:0003824">
    <property type="term" value="F:catalytic activity"/>
    <property type="evidence" value="ECO:0007669"/>
    <property type="project" value="InterPro"/>
</dbReference>
<evidence type="ECO:0008006" key="7">
    <source>
        <dbReference type="Google" id="ProtNLM"/>
    </source>
</evidence>
<dbReference type="SUPFAM" id="SSF102114">
    <property type="entry name" value="Radical SAM enzymes"/>
    <property type="match status" value="1"/>
</dbReference>
<dbReference type="GO" id="GO:0046872">
    <property type="term" value="F:metal ion binding"/>
    <property type="evidence" value="ECO:0007669"/>
    <property type="project" value="UniProtKB-KW"/>
</dbReference>
<dbReference type="KEGG" id="nfa:PNF1_1100"/>
<dbReference type="InterPro" id="IPR050377">
    <property type="entry name" value="Radical_SAM_PqqE_MftC-like"/>
</dbReference>
<proteinExistence type="predicted"/>
<evidence type="ECO:0000313" key="6">
    <source>
        <dbReference type="Proteomes" id="UP000006820"/>
    </source>
</evidence>
<evidence type="ECO:0000313" key="5">
    <source>
        <dbReference type="EMBL" id="BAD60635.1"/>
    </source>
</evidence>
<dbReference type="Gene3D" id="3.20.20.70">
    <property type="entry name" value="Aldolase class I"/>
    <property type="match status" value="1"/>
</dbReference>
<dbReference type="GO" id="GO:0051536">
    <property type="term" value="F:iron-sulfur cluster binding"/>
    <property type="evidence" value="ECO:0007669"/>
    <property type="project" value="UniProtKB-KW"/>
</dbReference>
<dbReference type="PANTHER" id="PTHR11228:SF35">
    <property type="entry name" value="MOLYBDENUM COFACTOR BIOSYNTHESIS PROTEIN A-RELATED"/>
    <property type="match status" value="1"/>
</dbReference>
<accession>Q5YMF6</accession>
<evidence type="ECO:0000256" key="1">
    <source>
        <dbReference type="ARBA" id="ARBA00022691"/>
    </source>
</evidence>
<reference evidence="5 6" key="1">
    <citation type="journal article" date="2004" name="Proc. Natl. Acad. Sci. U.S.A.">
        <title>The complete genomic sequence of Nocardia farcinica IFM 10152.</title>
        <authorList>
            <person name="Ishikawa J."/>
            <person name="Yamashita A."/>
            <person name="Mikami Y."/>
            <person name="Hoshino Y."/>
            <person name="Kurita H."/>
            <person name="Hotta K."/>
            <person name="Shiba T."/>
            <person name="Hattori M."/>
        </authorList>
    </citation>
    <scope>NUCLEOTIDE SEQUENCE [LARGE SCALE GENOMIC DNA]</scope>
    <source>
        <strain evidence="5 6">IFM 10152</strain>
        <plasmid evidence="6">Plasmid pNF1</plasmid>
    </source>
</reference>
<evidence type="ECO:0000256" key="4">
    <source>
        <dbReference type="ARBA" id="ARBA00023014"/>
    </source>
</evidence>
<dbReference type="CDD" id="cd01335">
    <property type="entry name" value="Radical_SAM"/>
    <property type="match status" value="1"/>
</dbReference>
<dbReference type="SFLD" id="SFLDG01067">
    <property type="entry name" value="SPASM/twitch_domain_containing"/>
    <property type="match status" value="1"/>
</dbReference>
<dbReference type="HOGENOM" id="CLU_672062_0_0_11"/>
<dbReference type="AlphaFoldDB" id="Q5YMF6"/>
<keyword evidence="5" id="KW-0614">Plasmid</keyword>
<keyword evidence="6" id="KW-1185">Reference proteome</keyword>
<keyword evidence="4" id="KW-0411">Iron-sulfur</keyword>
<sequence length="377" mass="41457">MRTMYTVPDLRQLHLEVSTRCNAECPMCARNLFGATAPGLTETSMTLDQFRACLPEHVLAQLEIVDICGAYGDPAIAPELLDICHHIHTINPSTTIRIYSNGGLRTPTWWARLAEIPGITTIFAIDGLATNSVYRRKVDIDKVLANAAAFIDAGGRAQWDYIAFAHNEHEIDSARARAAELGFAEFSVKKTARFLRPLYEPAPELRPGDGIDAAPIYDRTGAVVGELRPPADERLVNEVVLWARSIEARAEYFDAFFDTCTIQCQALDSSAIFVSATGHVYPCCWLYVQATLPQLYRGQAATDAQVHDLLTASGGANTLDAAEHPLDEILASEFFTAVERSWSTDTIAGGKLKVCSRVCGEGFSAYRRQFDRPDLVP</sequence>
<geneLocation type="plasmid" evidence="5 6">
    <name>pNF1</name>
</geneLocation>
<keyword evidence="2" id="KW-0479">Metal-binding</keyword>
<keyword evidence="1" id="KW-0949">S-adenosyl-L-methionine</keyword>
<dbReference type="Proteomes" id="UP000006820">
    <property type="component" value="Plasmid pNF1"/>
</dbReference>
<name>Q5YMF6_NOCFA</name>
<organism evidence="5 6">
    <name type="scientific">Nocardia farcinica (strain IFM 10152)</name>
    <dbReference type="NCBI Taxonomy" id="247156"/>
    <lineage>
        <taxon>Bacteria</taxon>
        <taxon>Bacillati</taxon>
        <taxon>Actinomycetota</taxon>
        <taxon>Actinomycetes</taxon>
        <taxon>Mycobacteriales</taxon>
        <taxon>Nocardiaceae</taxon>
        <taxon>Nocardia</taxon>
    </lineage>
</organism>